<feature type="domain" description="D-isomer specific 2-hydroxyacid dehydrogenase NAD-binding" evidence="6">
    <location>
        <begin position="127"/>
        <end position="298"/>
    </location>
</feature>
<dbReference type="eggNOG" id="COG1052">
    <property type="taxonomic scope" value="Bacteria"/>
</dbReference>
<dbReference type="Pfam" id="PF02826">
    <property type="entry name" value="2-Hacid_dh_C"/>
    <property type="match status" value="1"/>
</dbReference>
<dbReference type="InterPro" id="IPR006139">
    <property type="entry name" value="D-isomer_2_OHA_DH_cat_dom"/>
</dbReference>
<dbReference type="GO" id="GO:0030267">
    <property type="term" value="F:glyoxylate reductase (NADPH) activity"/>
    <property type="evidence" value="ECO:0007669"/>
    <property type="project" value="TreeGrafter"/>
</dbReference>
<evidence type="ECO:0000259" key="6">
    <source>
        <dbReference type="Pfam" id="PF02826"/>
    </source>
</evidence>
<dbReference type="InterPro" id="IPR006140">
    <property type="entry name" value="D-isomer_DH_NAD-bd"/>
</dbReference>
<dbReference type="FunFam" id="3.40.50.720:FF:000213">
    <property type="entry name" value="Putative 2-hydroxyacid dehydrogenase"/>
    <property type="match status" value="1"/>
</dbReference>
<proteinExistence type="inferred from homology"/>
<sequence length="329" mass="34990">MPPASPLPTPPPSTLLMSSNKPLLLIKNSVDPEGLAQIGAHFEIINAPTPERFEQAIIEAGHRAEVVLTNGATGLSAAQIDALPRLKLICSMGVGHENIALAHAKARGIAVTNGAGTNDSCVADHAMGLILAIVRGIPRLDRLTREGVWRSQLTLPPNVSGKQVGILGLGAIGEKIAQRAQGFDMPIGYHNRRPRPDSTRRYFDSLEALADWADILVVAIPGGADSHHRVNANILERLGPAGYLINIARGSVVDTAALEQALRLGRLAGAGLDVYEGEPKLPSGLADLENIVLTPHVAGWSPEAVQRTIDKFLENARRFYAGEPLLTPI</sequence>
<dbReference type="Proteomes" id="UP000001977">
    <property type="component" value="Chromosome"/>
</dbReference>
<dbReference type="Pfam" id="PF00389">
    <property type="entry name" value="2-Hacid_dh"/>
    <property type="match status" value="1"/>
</dbReference>
<dbReference type="GO" id="GO:0051287">
    <property type="term" value="F:NAD binding"/>
    <property type="evidence" value="ECO:0007669"/>
    <property type="project" value="InterPro"/>
</dbReference>
<dbReference type="HOGENOM" id="CLU_019796_1_2_4"/>
<dbReference type="STRING" id="360910.BAV0672"/>
<reference evidence="7 8" key="1">
    <citation type="journal article" date="2006" name="J. Bacteriol.">
        <title>Comparison of the genome sequence of the poultry pathogen Bordetella avium with those of B. bronchiseptica, B. pertussis, and B. parapertussis reveals extensive diversity in surface structures associated with host interaction.</title>
        <authorList>
            <person name="Sebaihia M."/>
            <person name="Preston A."/>
            <person name="Maskell D.J."/>
            <person name="Kuzmiak H."/>
            <person name="Connell T.D."/>
            <person name="King N.D."/>
            <person name="Orndorff P.E."/>
            <person name="Miyamoto D.M."/>
            <person name="Thomson N.R."/>
            <person name="Harris D."/>
            <person name="Goble A."/>
            <person name="Lord A."/>
            <person name="Murphy L."/>
            <person name="Quail M.A."/>
            <person name="Rutter S."/>
            <person name="Squares R."/>
            <person name="Squares S."/>
            <person name="Woodward J."/>
            <person name="Parkhill J."/>
            <person name="Temple L.M."/>
        </authorList>
    </citation>
    <scope>NUCLEOTIDE SEQUENCE [LARGE SCALE GENOMIC DNA]</scope>
    <source>
        <strain evidence="7 8">197N</strain>
    </source>
</reference>
<dbReference type="InterPro" id="IPR036291">
    <property type="entry name" value="NAD(P)-bd_dom_sf"/>
</dbReference>
<keyword evidence="3" id="KW-0520">NAD</keyword>
<dbReference type="PANTHER" id="PTHR10996">
    <property type="entry name" value="2-HYDROXYACID DEHYDROGENASE-RELATED"/>
    <property type="match status" value="1"/>
</dbReference>
<evidence type="ECO:0000259" key="5">
    <source>
        <dbReference type="Pfam" id="PF00389"/>
    </source>
</evidence>
<name>Q2KXF2_BORA1</name>
<keyword evidence="8" id="KW-1185">Reference proteome</keyword>
<dbReference type="SUPFAM" id="SSF52283">
    <property type="entry name" value="Formate/glycerate dehydrogenase catalytic domain-like"/>
    <property type="match status" value="1"/>
</dbReference>
<dbReference type="InterPro" id="IPR050223">
    <property type="entry name" value="D-isomer_2-hydroxyacid_DH"/>
</dbReference>
<dbReference type="KEGG" id="bav:BAV0672"/>
<dbReference type="SUPFAM" id="SSF51735">
    <property type="entry name" value="NAD(P)-binding Rossmann-fold domains"/>
    <property type="match status" value="1"/>
</dbReference>
<dbReference type="PANTHER" id="PTHR10996:SF178">
    <property type="entry name" value="2-HYDROXYACID DEHYDROGENASE YGL185C-RELATED"/>
    <property type="match status" value="1"/>
</dbReference>
<evidence type="ECO:0000256" key="2">
    <source>
        <dbReference type="ARBA" id="ARBA00023002"/>
    </source>
</evidence>
<dbReference type="InterPro" id="IPR029752">
    <property type="entry name" value="D-isomer_DH_CS1"/>
</dbReference>
<dbReference type="PROSITE" id="PS00065">
    <property type="entry name" value="D_2_HYDROXYACID_DH_1"/>
    <property type="match status" value="1"/>
</dbReference>
<dbReference type="AlphaFoldDB" id="Q2KXF2"/>
<evidence type="ECO:0000256" key="4">
    <source>
        <dbReference type="RuleBase" id="RU003719"/>
    </source>
</evidence>
<evidence type="ECO:0000256" key="1">
    <source>
        <dbReference type="ARBA" id="ARBA00022857"/>
    </source>
</evidence>
<dbReference type="GO" id="GO:0016618">
    <property type="term" value="F:hydroxypyruvate reductase [NAD(P)H] activity"/>
    <property type="evidence" value="ECO:0007669"/>
    <property type="project" value="TreeGrafter"/>
</dbReference>
<dbReference type="CDD" id="cd12156">
    <property type="entry name" value="HPPR"/>
    <property type="match status" value="1"/>
</dbReference>
<evidence type="ECO:0000256" key="3">
    <source>
        <dbReference type="ARBA" id="ARBA00023027"/>
    </source>
</evidence>
<dbReference type="GO" id="GO:0005829">
    <property type="term" value="C:cytosol"/>
    <property type="evidence" value="ECO:0007669"/>
    <property type="project" value="TreeGrafter"/>
</dbReference>
<feature type="domain" description="D-isomer specific 2-hydroxyacid dehydrogenase catalytic" evidence="5">
    <location>
        <begin position="26"/>
        <end position="327"/>
    </location>
</feature>
<evidence type="ECO:0000313" key="8">
    <source>
        <dbReference type="Proteomes" id="UP000001977"/>
    </source>
</evidence>
<gene>
    <name evidence="7" type="ordered locus">BAV0672</name>
</gene>
<protein>
    <submittedName>
        <fullName evidence="7">D-isomer specific 2-hydroxyacid dehydrogenase</fullName>
    </submittedName>
</protein>
<dbReference type="Gene3D" id="3.40.50.720">
    <property type="entry name" value="NAD(P)-binding Rossmann-like Domain"/>
    <property type="match status" value="2"/>
</dbReference>
<organism evidence="7 8">
    <name type="scientific">Bordetella avium (strain 197N)</name>
    <dbReference type="NCBI Taxonomy" id="360910"/>
    <lineage>
        <taxon>Bacteria</taxon>
        <taxon>Pseudomonadati</taxon>
        <taxon>Pseudomonadota</taxon>
        <taxon>Betaproteobacteria</taxon>
        <taxon>Burkholderiales</taxon>
        <taxon>Alcaligenaceae</taxon>
        <taxon>Bordetella</taxon>
    </lineage>
</organism>
<accession>Q2KXF2</accession>
<comment type="similarity">
    <text evidence="4">Belongs to the D-isomer specific 2-hydroxyacid dehydrogenase family.</text>
</comment>
<evidence type="ECO:0000313" key="7">
    <source>
        <dbReference type="EMBL" id="CAJ48278.1"/>
    </source>
</evidence>
<keyword evidence="1" id="KW-0521">NADP</keyword>
<dbReference type="EMBL" id="AM167904">
    <property type="protein sequence ID" value="CAJ48278.1"/>
    <property type="molecule type" value="Genomic_DNA"/>
</dbReference>
<keyword evidence="2 4" id="KW-0560">Oxidoreductase</keyword>